<dbReference type="PANTHER" id="PTHR33608">
    <property type="entry name" value="BLL2464 PROTEIN"/>
    <property type="match status" value="1"/>
</dbReference>
<dbReference type="SUPFAM" id="SSF53300">
    <property type="entry name" value="vWA-like"/>
    <property type="match status" value="1"/>
</dbReference>
<accession>A0A6N9SV00</accession>
<protein>
    <submittedName>
        <fullName evidence="2">DUF58 domain-containing protein</fullName>
    </submittedName>
</protein>
<dbReference type="PANTHER" id="PTHR33608:SF3">
    <property type="entry name" value="SLR2013 PROTEIN"/>
    <property type="match status" value="1"/>
</dbReference>
<organism evidence="2 3">
    <name type="scientific">Jiella pacifica</name>
    <dbReference type="NCBI Taxonomy" id="2696469"/>
    <lineage>
        <taxon>Bacteria</taxon>
        <taxon>Pseudomonadati</taxon>
        <taxon>Pseudomonadota</taxon>
        <taxon>Alphaproteobacteria</taxon>
        <taxon>Hyphomicrobiales</taxon>
        <taxon>Aurantimonadaceae</taxon>
        <taxon>Jiella</taxon>
    </lineage>
</organism>
<name>A0A6N9SV00_9HYPH</name>
<dbReference type="InterPro" id="IPR036465">
    <property type="entry name" value="vWFA_dom_sf"/>
</dbReference>
<proteinExistence type="predicted"/>
<reference evidence="2 3" key="1">
    <citation type="submission" date="2020-01" db="EMBL/GenBank/DDBJ databases">
        <title>Jiella pacifica sp. nov.</title>
        <authorList>
            <person name="Xue Z."/>
            <person name="Zhu S."/>
            <person name="Chen J."/>
            <person name="Yang J."/>
        </authorList>
    </citation>
    <scope>NUCLEOTIDE SEQUENCE [LARGE SCALE GENOMIC DNA]</scope>
    <source>
        <strain evidence="2 3">40Bstr34</strain>
    </source>
</reference>
<dbReference type="RefSeq" id="WP_163460478.1">
    <property type="nucleotide sequence ID" value="NZ_JAAAMG010000001.1"/>
</dbReference>
<evidence type="ECO:0000259" key="1">
    <source>
        <dbReference type="Pfam" id="PF01882"/>
    </source>
</evidence>
<dbReference type="Proteomes" id="UP000469011">
    <property type="component" value="Unassembled WGS sequence"/>
</dbReference>
<sequence>MRPSRRLLVAASLIALASLGLVVFLDAPALAVEAMWGVLAILAAADMLLTPGRKRFVLDAPATRELFVGEAAELEFRLRPAAEERGPQPGSAMARIAWPPGLDGPPQFVLVPVGQGSRATVTVRAGRRGHFPIGEVAILRSSRLGLVDMVAAYPCETRLVVVPNVRAITSGEIDVQIATEAFGSRASLMRGEGSEFHQLRDFVAGMDSRTIDYKRSARHGALVAREMRAEKNHNVVLALDNGHLMREEIAGLPKIDHMINAALALGWAGIQGGDLVGLYAFDARPRLYLPPRGGRHAFAQLRSKAAELTYRSIETNHTLAMTHLGQRLSRRCLVVVFSDFVDTTTAELLVENVEVLNRHHVVAFVSTRDPMLQAYGRRTATDLGEVAAAVAAAGLERERRLVLDRLARLGVFVVDAEPGGITARLVSTYLNIKARELI</sequence>
<dbReference type="EMBL" id="JAAAMG010000001">
    <property type="protein sequence ID" value="NDW02834.1"/>
    <property type="molecule type" value="Genomic_DNA"/>
</dbReference>
<dbReference type="Pfam" id="PF01882">
    <property type="entry name" value="DUF58"/>
    <property type="match status" value="1"/>
</dbReference>
<evidence type="ECO:0000313" key="2">
    <source>
        <dbReference type="EMBL" id="NDW02834.1"/>
    </source>
</evidence>
<dbReference type="InterPro" id="IPR002881">
    <property type="entry name" value="DUF58"/>
</dbReference>
<feature type="domain" description="DUF58" evidence="1">
    <location>
        <begin position="199"/>
        <end position="371"/>
    </location>
</feature>
<evidence type="ECO:0000313" key="3">
    <source>
        <dbReference type="Proteomes" id="UP000469011"/>
    </source>
</evidence>
<dbReference type="AlphaFoldDB" id="A0A6N9SV00"/>
<gene>
    <name evidence="2" type="ORF">GTK09_00190</name>
</gene>
<comment type="caution">
    <text evidence="2">The sequence shown here is derived from an EMBL/GenBank/DDBJ whole genome shotgun (WGS) entry which is preliminary data.</text>
</comment>
<dbReference type="Gene3D" id="3.40.50.410">
    <property type="entry name" value="von Willebrand factor, type A domain"/>
    <property type="match status" value="1"/>
</dbReference>
<keyword evidence="3" id="KW-1185">Reference proteome</keyword>